<accession>A0ACC1MN36</accession>
<sequence>MSTRKQVDPRIGALIRNGLQEKKRSFFVVVGDHSKDVIVRLHYIMSRVDMKQNKSVLWAYKNKLLNFTSHRKKREAKIKSEIRKGIREVNDEDPFELFISLHNIRYTYYKETDKILGNTYGMCILQDFEAMTPNILARTIETVEGGGLVILLLKGMNSLRQLYNLSMDVHSRYRTEAHSDVVARFNERFLLSLGGCESCLVIDDELNVLPISGGKDVKALPPPEKDENKTPTQIELEGIKDETQDRQPVGSLINLARTVDQAKALLTFTDAIAEKTLRSTVALTAARGRGKSAAMGVAVAAAVAYGYSNIFITSPSPENLKTLFEFVFKGFDALGYADHADYSIIQSTNPDFNKAIVRVNIHRQHRQTIQYIRPQDAHVLGQDSSAHSPKYSHSTPESMSQECHGSPSLSSVYSDRDRDRGRPSDMQLVSPRSSSVESELKTPYILVDPLYQDLGESHRYYLSYFTNRVCKDLVSHDVPSENPFRSLLPLTKAHPLLQYIIVAASAAHMSNLVRAPLPSLKEDRMVTLNRGNASRKALQDALVAKHKALNLMHTAVQDLDATGGDVALAAALFFVNVELIESGKHGWRAHLEGAGRIMSLLKPTVAAENVLRDYMFSDCFIYYILGSAFMPIAFQTQTFFEASQIPLILDRAAANSYLCCPPAILQILHAASQLSNMEDSSASAGELQAAGLALLQQAQSFDIPTWANDCRIVSVLHGVPIASRIHAGSAHRLAACLYILQAVPAVGAAVGPEFVQALSNDIYKHLASIPDDDPNFKATTWPTFIVGAEAVSEEHRTWVMNRLQRLVVNCPWGFLYTAMDTLQVIWGLDKEKTSRGWIQTLKDPDMNFLLV</sequence>
<gene>
    <name evidence="1" type="ORF">NQ176_g9355</name>
</gene>
<organism evidence="1 2">
    <name type="scientific">Zarea fungicola</name>
    <dbReference type="NCBI Taxonomy" id="93591"/>
    <lineage>
        <taxon>Eukaryota</taxon>
        <taxon>Fungi</taxon>
        <taxon>Dikarya</taxon>
        <taxon>Ascomycota</taxon>
        <taxon>Pezizomycotina</taxon>
        <taxon>Sordariomycetes</taxon>
        <taxon>Hypocreomycetidae</taxon>
        <taxon>Hypocreales</taxon>
        <taxon>Cordycipitaceae</taxon>
        <taxon>Zarea</taxon>
    </lineage>
</organism>
<comment type="caution">
    <text evidence="1">The sequence shown here is derived from an EMBL/GenBank/DDBJ whole genome shotgun (WGS) entry which is preliminary data.</text>
</comment>
<reference evidence="1" key="1">
    <citation type="submission" date="2022-08" db="EMBL/GenBank/DDBJ databases">
        <title>Genome Sequence of Lecanicillium fungicola.</title>
        <authorList>
            <person name="Buettner E."/>
        </authorList>
    </citation>
    <scope>NUCLEOTIDE SEQUENCE</scope>
    <source>
        <strain evidence="1">Babe33</strain>
    </source>
</reference>
<protein>
    <submittedName>
        <fullName evidence="1">Uncharacterized protein</fullName>
    </submittedName>
</protein>
<proteinExistence type="predicted"/>
<name>A0ACC1MN36_9HYPO</name>
<dbReference type="Proteomes" id="UP001143910">
    <property type="component" value="Unassembled WGS sequence"/>
</dbReference>
<evidence type="ECO:0000313" key="1">
    <source>
        <dbReference type="EMBL" id="KAJ2968074.1"/>
    </source>
</evidence>
<dbReference type="EMBL" id="JANJQO010002106">
    <property type="protein sequence ID" value="KAJ2968074.1"/>
    <property type="molecule type" value="Genomic_DNA"/>
</dbReference>
<keyword evidence="2" id="KW-1185">Reference proteome</keyword>
<evidence type="ECO:0000313" key="2">
    <source>
        <dbReference type="Proteomes" id="UP001143910"/>
    </source>
</evidence>